<dbReference type="Proteomes" id="UP000543579">
    <property type="component" value="Unassembled WGS sequence"/>
</dbReference>
<feature type="domain" description="M23ase beta-sheet core" evidence="3">
    <location>
        <begin position="202"/>
        <end position="302"/>
    </location>
</feature>
<keyword evidence="4" id="KW-0378">Hydrolase</keyword>
<gene>
    <name evidence="4" type="ORF">FHS07_002639</name>
</gene>
<dbReference type="InterPro" id="IPR011055">
    <property type="entry name" value="Dup_hybrid_motif"/>
</dbReference>
<keyword evidence="2" id="KW-1133">Transmembrane helix</keyword>
<dbReference type="PANTHER" id="PTHR21666">
    <property type="entry name" value="PEPTIDASE-RELATED"/>
    <property type="match status" value="1"/>
</dbReference>
<dbReference type="Pfam" id="PF01551">
    <property type="entry name" value="Peptidase_M23"/>
    <property type="match status" value="1"/>
</dbReference>
<evidence type="ECO:0000313" key="5">
    <source>
        <dbReference type="Proteomes" id="UP000543579"/>
    </source>
</evidence>
<keyword evidence="2" id="KW-0472">Membrane</keyword>
<dbReference type="InterPro" id="IPR050570">
    <property type="entry name" value="Cell_wall_metabolism_enzyme"/>
</dbReference>
<dbReference type="RefSeq" id="WP_246383584.1">
    <property type="nucleotide sequence ID" value="NZ_JACHXY010000003.1"/>
</dbReference>
<dbReference type="PANTHER" id="PTHR21666:SF270">
    <property type="entry name" value="MUREIN HYDROLASE ACTIVATOR ENVC"/>
    <property type="match status" value="1"/>
</dbReference>
<keyword evidence="2" id="KW-0812">Transmembrane</keyword>
<dbReference type="EMBL" id="JACHXY010000003">
    <property type="protein sequence ID" value="MBB3158921.1"/>
    <property type="molecule type" value="Genomic_DNA"/>
</dbReference>
<evidence type="ECO:0000313" key="4">
    <source>
        <dbReference type="EMBL" id="MBB3158921.1"/>
    </source>
</evidence>
<feature type="region of interest" description="Disordered" evidence="1">
    <location>
        <begin position="1"/>
        <end position="33"/>
    </location>
</feature>
<proteinExistence type="predicted"/>
<evidence type="ECO:0000259" key="3">
    <source>
        <dbReference type="Pfam" id="PF01551"/>
    </source>
</evidence>
<feature type="transmembrane region" description="Helical" evidence="2">
    <location>
        <begin position="73"/>
        <end position="92"/>
    </location>
</feature>
<sequence length="311" mass="31953">MAEHNDPAADLPEVPSTGPTRKSTRAAVARTTKRPARIAAVPVARAAAAPAVRAIPAPRPSSTRRIGKPLRSAVILSMVAGLVATVAIPAYAATMPAAETMTLQQMSAADNQSLVVASDATAESLDRSSYSATTADEIKKKKDEEAAAAAAAAAAERARLTASTANASVSSVDLSMTAPGSGEVRWPLTSYVLGRGLWDSGYHQGVDLLAPGGQPIFAAAAGVVSVSQESYGGYGVGIEIEHVINGQKVRTTYGHMTYGSRQVQAGQSVAAGQLIGLVGSTGSSTANHLHFEVHINNSVVDPYAWLQQNAG</sequence>
<evidence type="ECO:0000256" key="1">
    <source>
        <dbReference type="SAM" id="MobiDB-lite"/>
    </source>
</evidence>
<dbReference type="GO" id="GO:0004222">
    <property type="term" value="F:metalloendopeptidase activity"/>
    <property type="evidence" value="ECO:0007669"/>
    <property type="project" value="TreeGrafter"/>
</dbReference>
<comment type="caution">
    <text evidence="4">The sequence shown here is derived from an EMBL/GenBank/DDBJ whole genome shotgun (WGS) entry which is preliminary data.</text>
</comment>
<dbReference type="InterPro" id="IPR016047">
    <property type="entry name" value="M23ase_b-sheet_dom"/>
</dbReference>
<dbReference type="SUPFAM" id="SSF51261">
    <property type="entry name" value="Duplicated hybrid motif"/>
    <property type="match status" value="1"/>
</dbReference>
<organism evidence="4 5">
    <name type="scientific">Microbacterium proteolyticum</name>
    <dbReference type="NCBI Taxonomy" id="1572644"/>
    <lineage>
        <taxon>Bacteria</taxon>
        <taxon>Bacillati</taxon>
        <taxon>Actinomycetota</taxon>
        <taxon>Actinomycetes</taxon>
        <taxon>Micrococcales</taxon>
        <taxon>Microbacteriaceae</taxon>
        <taxon>Microbacterium</taxon>
    </lineage>
</organism>
<accession>A0A7W5GGA7</accession>
<dbReference type="Gene3D" id="2.70.70.10">
    <property type="entry name" value="Glucose Permease (Domain IIA)"/>
    <property type="match status" value="1"/>
</dbReference>
<evidence type="ECO:0000256" key="2">
    <source>
        <dbReference type="SAM" id="Phobius"/>
    </source>
</evidence>
<reference evidence="4 5" key="1">
    <citation type="submission" date="2020-08" db="EMBL/GenBank/DDBJ databases">
        <title>Genomic Encyclopedia of Type Strains, Phase III (KMG-III): the genomes of soil and plant-associated and newly described type strains.</title>
        <authorList>
            <person name="Whitman W."/>
        </authorList>
    </citation>
    <scope>NUCLEOTIDE SEQUENCE [LARGE SCALE GENOMIC DNA]</scope>
    <source>
        <strain evidence="4 5">CECT 8356</strain>
    </source>
</reference>
<dbReference type="CDD" id="cd12797">
    <property type="entry name" value="M23_peptidase"/>
    <property type="match status" value="1"/>
</dbReference>
<dbReference type="AlphaFoldDB" id="A0A7W5GGA7"/>
<protein>
    <submittedName>
        <fullName evidence="4">Murein DD-endopeptidase MepM/ murein hydrolase activator NlpD</fullName>
    </submittedName>
</protein>
<name>A0A7W5GGA7_9MICO</name>